<dbReference type="AlphaFoldDB" id="A0A2V0P7Q7"/>
<proteinExistence type="predicted"/>
<keyword evidence="3" id="KW-1185">Reference proteome</keyword>
<reference evidence="2 3" key="1">
    <citation type="journal article" date="2018" name="Sci. Rep.">
        <title>Raphidocelis subcapitata (=Pseudokirchneriella subcapitata) provides an insight into genome evolution and environmental adaptations in the Sphaeropleales.</title>
        <authorList>
            <person name="Suzuki S."/>
            <person name="Yamaguchi H."/>
            <person name="Nakajima N."/>
            <person name="Kawachi M."/>
        </authorList>
    </citation>
    <scope>NUCLEOTIDE SEQUENCE [LARGE SCALE GENOMIC DNA]</scope>
    <source>
        <strain evidence="2 3">NIES-35</strain>
    </source>
</reference>
<evidence type="ECO:0000313" key="2">
    <source>
        <dbReference type="EMBL" id="GBF95904.1"/>
    </source>
</evidence>
<comment type="caution">
    <text evidence="2">The sequence shown here is derived from an EMBL/GenBank/DDBJ whole genome shotgun (WGS) entry which is preliminary data.</text>
</comment>
<dbReference type="InParanoid" id="A0A2V0P7Q7"/>
<dbReference type="Proteomes" id="UP000247498">
    <property type="component" value="Unassembled WGS sequence"/>
</dbReference>
<feature type="region of interest" description="Disordered" evidence="1">
    <location>
        <begin position="191"/>
        <end position="227"/>
    </location>
</feature>
<evidence type="ECO:0000313" key="3">
    <source>
        <dbReference type="Proteomes" id="UP000247498"/>
    </source>
</evidence>
<evidence type="ECO:0000256" key="1">
    <source>
        <dbReference type="SAM" id="MobiDB-lite"/>
    </source>
</evidence>
<dbReference type="EMBL" id="BDRX01000071">
    <property type="protein sequence ID" value="GBF95904.1"/>
    <property type="molecule type" value="Genomic_DNA"/>
</dbReference>
<accession>A0A2V0P7Q7</accession>
<feature type="compositionally biased region" description="Gly residues" evidence="1">
    <location>
        <begin position="197"/>
        <end position="207"/>
    </location>
</feature>
<gene>
    <name evidence="2" type="ORF">Rsub_08495</name>
</gene>
<sequence>MFKTVIAKLRKVLAARQRLVGKLAAEQRVLRARAAAAGLAARQAAALSELAGLLSSGGGSGGGGTTEPGLGLAEELRALQNQLGGDGGGGGADALGAPIGWDPRAAAAAAGDYDVASVEGVRRAYASIVREGVPLVARAANSTLDAEQARRKLGALHTGMLQLIALLGTAAATPRTGFQVVIAPFDTGDSADSGGSARSGGGGGGSVQEGTSGAASSGGSRQGSTAAAPPADLWRWAAVQLGPSPEQHELLDALLSLFRLRCDRIGACRAELLAALRAALGGAADGDSEAPPLPEEAVEGMAALQREELLVWVVFDLAVVCVLSPEQCIRWTAACLPHIPTLLELEAGLAALGDRGGDKPPSGRG</sequence>
<organism evidence="2 3">
    <name type="scientific">Raphidocelis subcapitata</name>
    <dbReference type="NCBI Taxonomy" id="307507"/>
    <lineage>
        <taxon>Eukaryota</taxon>
        <taxon>Viridiplantae</taxon>
        <taxon>Chlorophyta</taxon>
        <taxon>core chlorophytes</taxon>
        <taxon>Chlorophyceae</taxon>
        <taxon>CS clade</taxon>
        <taxon>Sphaeropleales</taxon>
        <taxon>Selenastraceae</taxon>
        <taxon>Raphidocelis</taxon>
    </lineage>
</organism>
<protein>
    <submittedName>
        <fullName evidence="2">Uncharacterized protein</fullName>
    </submittedName>
</protein>
<feature type="compositionally biased region" description="Low complexity" evidence="1">
    <location>
        <begin position="208"/>
        <end position="227"/>
    </location>
</feature>
<name>A0A2V0P7Q7_9CHLO</name>